<feature type="region of interest" description="Disordered" evidence="1">
    <location>
        <begin position="626"/>
        <end position="658"/>
    </location>
</feature>
<feature type="domain" description="Heterokaryon incompatibility" evidence="2">
    <location>
        <begin position="22"/>
        <end position="124"/>
    </location>
</feature>
<dbReference type="Proteomes" id="UP000184267">
    <property type="component" value="Unassembled WGS sequence"/>
</dbReference>
<accession>A0A1M2V2H9</accession>
<dbReference type="Pfam" id="PF06985">
    <property type="entry name" value="HET"/>
    <property type="match status" value="1"/>
</dbReference>
<dbReference type="Pfam" id="PF26640">
    <property type="entry name" value="DUF8212"/>
    <property type="match status" value="1"/>
</dbReference>
<evidence type="ECO:0000259" key="2">
    <source>
        <dbReference type="Pfam" id="PF06985"/>
    </source>
</evidence>
<name>A0A1M2V2H9_TRAPU</name>
<sequence>MWLLNTKTAVLQQFPSSKDVRYAIVSHVWQQEPKEQTFHEVRLILAQCKESGADPMSLLSRKIQGCCTMAAQAGYEWLWLDAVCIDHNSSAELSEAINSMFTWYADAQVCYAYLHDVGDDEDPSAESSAFRRSVWHTRGWTLQELLAPACVIFLSKTWHTLGSKHSLVVALSEVSRIKRDVLTRSRLDWLEGVSVAERMSWAAHRRTTRVEDRAYSLMGIFGINMPTIYGEGPRAFMRLQEEILQRIPDQSIFAWGRIHPDLEDAVRGLQVTHVAPGTVDDSVQETQTRLEDLLAPSPAEFAYSAGIKTLSMQDLATKFGVRGQVPQYTLTSYGMLVQLPLSQNLIGAEGVPAEASGAHASSPQYVVGAYIGDEVAGTDRQYYRAVLRPSFSAKVKSKKPQTQTTLPARSFTLTELYIRHAYATLALGQSRHPQRMREAEGGRALYTFHIPQWALNRLEAQHSLSVRPASFDGLVLQVSYDTRSGKLEHAVASMQFLDTARGEMVIVRIGVGCACFDSPLAGGEAIDQYWIDARCAPVAPPGYAQSYGEPLTLGAGAATPAECGLGRAHLRSASDAFVVAFDAPGRRLEIRIEQREGFEPAHSNVAGSYSISLDVQDATSDHAMSGADVIASPSDGHPGLSNPPVSSPPVPAAGAQPSELEVARGRNAEHPEAERNVGRAPRRIYLRRSAAVVDMLARLFGSRWREGQTEERGGDSNVPEELSATFV</sequence>
<protein>
    <submittedName>
        <fullName evidence="4">Vegetative incompatibility protein HET-E-1</fullName>
    </submittedName>
</protein>
<organism evidence="4 5">
    <name type="scientific">Trametes pubescens</name>
    <name type="common">White-rot fungus</name>
    <dbReference type="NCBI Taxonomy" id="154538"/>
    <lineage>
        <taxon>Eukaryota</taxon>
        <taxon>Fungi</taxon>
        <taxon>Dikarya</taxon>
        <taxon>Basidiomycota</taxon>
        <taxon>Agaricomycotina</taxon>
        <taxon>Agaricomycetes</taxon>
        <taxon>Polyporales</taxon>
        <taxon>Polyporaceae</taxon>
        <taxon>Trametes</taxon>
    </lineage>
</organism>
<dbReference type="PANTHER" id="PTHR10622:SF10">
    <property type="entry name" value="HET DOMAIN-CONTAINING PROTEIN"/>
    <property type="match status" value="1"/>
</dbReference>
<feature type="domain" description="DUF8212" evidence="3">
    <location>
        <begin position="234"/>
        <end position="341"/>
    </location>
</feature>
<evidence type="ECO:0000313" key="4">
    <source>
        <dbReference type="EMBL" id="OJT01795.1"/>
    </source>
</evidence>
<evidence type="ECO:0000259" key="3">
    <source>
        <dbReference type="Pfam" id="PF26640"/>
    </source>
</evidence>
<comment type="caution">
    <text evidence="4">The sequence shown here is derived from an EMBL/GenBank/DDBJ whole genome shotgun (WGS) entry which is preliminary data.</text>
</comment>
<evidence type="ECO:0000313" key="5">
    <source>
        <dbReference type="Proteomes" id="UP000184267"/>
    </source>
</evidence>
<dbReference type="PANTHER" id="PTHR10622">
    <property type="entry name" value="HET DOMAIN-CONTAINING PROTEIN"/>
    <property type="match status" value="1"/>
</dbReference>
<dbReference type="STRING" id="154538.A0A1M2V2H9"/>
<dbReference type="AlphaFoldDB" id="A0A1M2V2H9"/>
<dbReference type="OMA" id="ANECYEW"/>
<reference evidence="4 5" key="1">
    <citation type="submission" date="2016-10" db="EMBL/GenBank/DDBJ databases">
        <title>Genome sequence of the basidiomycete white-rot fungus Trametes pubescens.</title>
        <authorList>
            <person name="Makela M.R."/>
            <person name="Granchi Z."/>
            <person name="Peng M."/>
            <person name="De Vries R.P."/>
            <person name="Grigoriev I."/>
            <person name="Riley R."/>
            <person name="Hilden K."/>
        </authorList>
    </citation>
    <scope>NUCLEOTIDE SEQUENCE [LARGE SCALE GENOMIC DNA]</scope>
    <source>
        <strain evidence="4 5">FBCC735</strain>
    </source>
</reference>
<dbReference type="InterPro" id="IPR058525">
    <property type="entry name" value="DUF8212"/>
</dbReference>
<feature type="region of interest" description="Disordered" evidence="1">
    <location>
        <begin position="706"/>
        <end position="727"/>
    </location>
</feature>
<proteinExistence type="predicted"/>
<dbReference type="OrthoDB" id="2741844at2759"/>
<dbReference type="InterPro" id="IPR010730">
    <property type="entry name" value="HET"/>
</dbReference>
<gene>
    <name evidence="4" type="ORF">TRAPUB_7851</name>
</gene>
<keyword evidence="5" id="KW-1185">Reference proteome</keyword>
<evidence type="ECO:0000256" key="1">
    <source>
        <dbReference type="SAM" id="MobiDB-lite"/>
    </source>
</evidence>
<dbReference type="EMBL" id="MNAD01001723">
    <property type="protein sequence ID" value="OJT01795.1"/>
    <property type="molecule type" value="Genomic_DNA"/>
</dbReference>